<keyword evidence="7" id="KW-1185">Reference proteome</keyword>
<dbReference type="Proteomes" id="UP000267049">
    <property type="component" value="Unassembled WGS sequence"/>
</dbReference>
<dbReference type="PROSITE" id="PS51737">
    <property type="entry name" value="RECOMBINASE_DNA_BIND"/>
    <property type="match status" value="1"/>
</dbReference>
<dbReference type="Gene3D" id="3.40.50.1390">
    <property type="entry name" value="Resolvase, N-terminal catalytic domain"/>
    <property type="match status" value="1"/>
</dbReference>
<accession>A0A3M8SWN7</accession>
<name>A0A3M8SWN7_9GAMM</name>
<dbReference type="SMART" id="SM00857">
    <property type="entry name" value="Resolvase"/>
    <property type="match status" value="1"/>
</dbReference>
<dbReference type="EMBL" id="RIBS01000004">
    <property type="protein sequence ID" value="RNF83866.1"/>
    <property type="molecule type" value="Genomic_DNA"/>
</dbReference>
<dbReference type="Gene3D" id="3.90.1750.20">
    <property type="entry name" value="Putative Large Serine Recombinase, Chain B, Domain 2"/>
    <property type="match status" value="1"/>
</dbReference>
<dbReference type="InterPro" id="IPR006119">
    <property type="entry name" value="Resolv_N"/>
</dbReference>
<evidence type="ECO:0000256" key="3">
    <source>
        <dbReference type="SAM" id="Coils"/>
    </source>
</evidence>
<dbReference type="PROSITE" id="PS51736">
    <property type="entry name" value="RECOMBINASES_3"/>
    <property type="match status" value="1"/>
</dbReference>
<sequence>MLHMTKAYSYTRMSTPDQQKGDSKRRQVEMARAYAQRHDLEIVERYDDLGVSAFHGANAALGALSRFIGAVDDGTVEPGSVLIVESIDRLSRQAVSYALTLLMELIKKGITVVTLAPEQVYSEETIEKELHLIGALFVMARAHEESKIKAMRGREAWKAKRARARASGQVATRRVPAWLYLEDGVLKVHEGRAKIVQEIFALARDGWGAFSIARALNQRDEKPWGTRPNAVWRDSYIKKILHSRTVLGEYQPHQVHMVEGKQQRVPDGDPVEGYYPAIIDVPLFHDVGRGLSIRRSVGAGRKGAKYANLFTGLLRCWCGAGYRYVYKGTPPKGGEYLQCSVALSKGSCSMSPIRYRIMETLLLDAVDSIDARKILDPSTMSKRAVDARSRRAQLIDSRGQAARRVANYADAIGDDGKSRELLDRLAKQEAHLQHLDAELASVEREIADLNVGEVSQRKAALSELLVDIRAGGDDAVGKRRALAGELRSLVEKVVVHPSMHVAEEIASGGVLSPLGEDDGEAAETDWKSKYGVKSIAGLRKLLRERCFEVHIIYRTGASERFDALTGPTFKVTSSLRMKEMRMVNG</sequence>
<proteinExistence type="predicted"/>
<evidence type="ECO:0000313" key="6">
    <source>
        <dbReference type="EMBL" id="RNF83866.1"/>
    </source>
</evidence>
<keyword evidence="2" id="KW-0233">DNA recombination</keyword>
<dbReference type="GO" id="GO:0000150">
    <property type="term" value="F:DNA strand exchange activity"/>
    <property type="evidence" value="ECO:0007669"/>
    <property type="project" value="InterPro"/>
</dbReference>
<evidence type="ECO:0000259" key="5">
    <source>
        <dbReference type="PROSITE" id="PS51737"/>
    </source>
</evidence>
<dbReference type="InterPro" id="IPR038109">
    <property type="entry name" value="DNA_bind_recomb_sf"/>
</dbReference>
<feature type="domain" description="Resolvase/invertase-type recombinase catalytic" evidence="4">
    <location>
        <begin position="6"/>
        <end position="164"/>
    </location>
</feature>
<dbReference type="InterPro" id="IPR025827">
    <property type="entry name" value="Zn_ribbon_recom_dom"/>
</dbReference>
<gene>
    <name evidence="6" type="ORF">EER27_10955</name>
</gene>
<dbReference type="CDD" id="cd00338">
    <property type="entry name" value="Ser_Recombinase"/>
    <property type="match status" value="1"/>
</dbReference>
<dbReference type="GO" id="GO:0003677">
    <property type="term" value="F:DNA binding"/>
    <property type="evidence" value="ECO:0007669"/>
    <property type="project" value="UniProtKB-KW"/>
</dbReference>
<dbReference type="OrthoDB" id="9791494at2"/>
<dbReference type="InterPro" id="IPR011109">
    <property type="entry name" value="DNA_bind_recombinase_dom"/>
</dbReference>
<reference evidence="6 7" key="1">
    <citation type="submission" date="2018-11" db="EMBL/GenBank/DDBJ databases">
        <title>Lysobacter cryohumiis sp. nov., isolated from soil in the Tianshan Mountains, Xinjiang, China.</title>
        <authorList>
            <person name="Luo Y."/>
            <person name="Sheng H."/>
        </authorList>
    </citation>
    <scope>NUCLEOTIDE SEQUENCE [LARGE SCALE GENOMIC DNA]</scope>
    <source>
        <strain evidence="6 7">ZS60</strain>
    </source>
</reference>
<comment type="caution">
    <text evidence="6">The sequence shown here is derived from an EMBL/GenBank/DDBJ whole genome shotgun (WGS) entry which is preliminary data.</text>
</comment>
<dbReference type="InterPro" id="IPR036162">
    <property type="entry name" value="Resolvase-like_N_sf"/>
</dbReference>
<feature type="coiled-coil region" evidence="3">
    <location>
        <begin position="418"/>
        <end position="452"/>
    </location>
</feature>
<dbReference type="AlphaFoldDB" id="A0A3M8SWN7"/>
<dbReference type="InterPro" id="IPR050639">
    <property type="entry name" value="SSR_resolvase"/>
</dbReference>
<feature type="domain" description="Recombinase" evidence="5">
    <location>
        <begin position="176"/>
        <end position="297"/>
    </location>
</feature>
<dbReference type="PANTHER" id="PTHR30461:SF2">
    <property type="entry name" value="SERINE RECOMBINASE PINE-RELATED"/>
    <property type="match status" value="1"/>
</dbReference>
<dbReference type="Pfam" id="PF00239">
    <property type="entry name" value="Resolvase"/>
    <property type="match status" value="1"/>
</dbReference>
<evidence type="ECO:0000256" key="1">
    <source>
        <dbReference type="ARBA" id="ARBA00023125"/>
    </source>
</evidence>
<keyword evidence="1" id="KW-0238">DNA-binding</keyword>
<evidence type="ECO:0000256" key="2">
    <source>
        <dbReference type="ARBA" id="ARBA00023172"/>
    </source>
</evidence>
<organism evidence="6 7">
    <name type="scientific">Montanilutibacter psychrotolerans</name>
    <dbReference type="NCBI Taxonomy" id="1327343"/>
    <lineage>
        <taxon>Bacteria</taxon>
        <taxon>Pseudomonadati</taxon>
        <taxon>Pseudomonadota</taxon>
        <taxon>Gammaproteobacteria</taxon>
        <taxon>Lysobacterales</taxon>
        <taxon>Lysobacteraceae</taxon>
        <taxon>Montanilutibacter</taxon>
    </lineage>
</organism>
<evidence type="ECO:0000259" key="4">
    <source>
        <dbReference type="PROSITE" id="PS51736"/>
    </source>
</evidence>
<dbReference type="Pfam" id="PF07508">
    <property type="entry name" value="Recombinase"/>
    <property type="match status" value="1"/>
</dbReference>
<evidence type="ECO:0000313" key="7">
    <source>
        <dbReference type="Proteomes" id="UP000267049"/>
    </source>
</evidence>
<dbReference type="PANTHER" id="PTHR30461">
    <property type="entry name" value="DNA-INVERTASE FROM LAMBDOID PROPHAGE"/>
    <property type="match status" value="1"/>
</dbReference>
<dbReference type="SUPFAM" id="SSF53041">
    <property type="entry name" value="Resolvase-like"/>
    <property type="match status" value="1"/>
</dbReference>
<dbReference type="Pfam" id="PF13408">
    <property type="entry name" value="Zn_ribbon_recom"/>
    <property type="match status" value="1"/>
</dbReference>
<protein>
    <submittedName>
        <fullName evidence="6">Recombinase family protein</fullName>
    </submittedName>
</protein>
<keyword evidence="3" id="KW-0175">Coiled coil</keyword>